<evidence type="ECO:0000313" key="2">
    <source>
        <dbReference type="Proteomes" id="UP000324797"/>
    </source>
</evidence>
<name>A0A5S4YXB6_9BRAD</name>
<evidence type="ECO:0000313" key="1">
    <source>
        <dbReference type="EMBL" id="TYO67009.1"/>
    </source>
</evidence>
<dbReference type="Proteomes" id="UP000324797">
    <property type="component" value="Unassembled WGS sequence"/>
</dbReference>
<dbReference type="AlphaFoldDB" id="A0A5S4YXB6"/>
<keyword evidence="2" id="KW-1185">Reference proteome</keyword>
<sequence length="66" mass="7694">MRNRIDIDHVHCRAIIRVIGKRLGASLKPEPELPAKLRMQIDRLRKLEEQPPPIIPAAKRWNKPRG</sequence>
<dbReference type="RefSeq" id="WP_148738518.1">
    <property type="nucleotide sequence ID" value="NZ_VSTH01000021.1"/>
</dbReference>
<accession>A0A5S4YXB6</accession>
<organism evidence="1 2">
    <name type="scientific">Bradyrhizobium hipponense</name>
    <dbReference type="NCBI Taxonomy" id="2605638"/>
    <lineage>
        <taxon>Bacteria</taxon>
        <taxon>Pseudomonadati</taxon>
        <taxon>Pseudomonadota</taxon>
        <taxon>Alphaproteobacteria</taxon>
        <taxon>Hyphomicrobiales</taxon>
        <taxon>Nitrobacteraceae</taxon>
        <taxon>Bradyrhizobium</taxon>
    </lineage>
</organism>
<comment type="caution">
    <text evidence="1">The sequence shown here is derived from an EMBL/GenBank/DDBJ whole genome shotgun (WGS) entry which is preliminary data.</text>
</comment>
<gene>
    <name evidence="1" type="ORF">FXV83_07290</name>
</gene>
<proteinExistence type="predicted"/>
<dbReference type="EMBL" id="VSTH01000021">
    <property type="protein sequence ID" value="TYO67009.1"/>
    <property type="molecule type" value="Genomic_DNA"/>
</dbReference>
<protein>
    <submittedName>
        <fullName evidence="1">Uncharacterized protein</fullName>
    </submittedName>
</protein>
<reference evidence="1 2" key="1">
    <citation type="submission" date="2019-08" db="EMBL/GenBank/DDBJ databases">
        <title>Bradyrhizobium hipponensis sp. nov., a rhizobium isolated from a Lupinus angustifolius root nodule in Tunisia.</title>
        <authorList>
            <person name="Off K."/>
            <person name="Rejili M."/>
            <person name="Mars M."/>
            <person name="Brachmann A."/>
            <person name="Marin M."/>
        </authorList>
    </citation>
    <scope>NUCLEOTIDE SEQUENCE [LARGE SCALE GENOMIC DNA]</scope>
    <source>
        <strain evidence="2">aSej3</strain>
    </source>
</reference>